<feature type="region of interest" description="Disordered" evidence="8">
    <location>
        <begin position="258"/>
        <end position="282"/>
    </location>
</feature>
<feature type="coiled-coil region" evidence="7">
    <location>
        <begin position="1073"/>
        <end position="1100"/>
    </location>
</feature>
<dbReference type="PANTHER" id="PTHR43982:SF6">
    <property type="entry name" value="UBIQUITIN CARBOXYL-TERMINAL HYDROLASE 2-RELATED"/>
    <property type="match status" value="1"/>
</dbReference>
<dbReference type="SUPFAM" id="SSF54001">
    <property type="entry name" value="Cysteine proteinases"/>
    <property type="match status" value="1"/>
</dbReference>
<protein>
    <recommendedName>
        <fullName evidence="2">ubiquitinyl hydrolase 1</fullName>
        <ecNumber evidence="2">3.4.19.12</ecNumber>
    </recommendedName>
</protein>
<evidence type="ECO:0000256" key="5">
    <source>
        <dbReference type="ARBA" id="ARBA00022801"/>
    </source>
</evidence>
<evidence type="ECO:0000313" key="10">
    <source>
        <dbReference type="EMBL" id="KAF1970373.1"/>
    </source>
</evidence>
<dbReference type="GO" id="GO:0004843">
    <property type="term" value="F:cysteine-type deubiquitinase activity"/>
    <property type="evidence" value="ECO:0007669"/>
    <property type="project" value="UniProtKB-EC"/>
</dbReference>
<keyword evidence="7" id="KW-0175">Coiled coil</keyword>
<evidence type="ECO:0000256" key="2">
    <source>
        <dbReference type="ARBA" id="ARBA00012759"/>
    </source>
</evidence>
<accession>A0A6A5UYY0</accession>
<organism evidence="10 11">
    <name type="scientific">Bimuria novae-zelandiae CBS 107.79</name>
    <dbReference type="NCBI Taxonomy" id="1447943"/>
    <lineage>
        <taxon>Eukaryota</taxon>
        <taxon>Fungi</taxon>
        <taxon>Dikarya</taxon>
        <taxon>Ascomycota</taxon>
        <taxon>Pezizomycotina</taxon>
        <taxon>Dothideomycetes</taxon>
        <taxon>Pleosporomycetidae</taxon>
        <taxon>Pleosporales</taxon>
        <taxon>Massarineae</taxon>
        <taxon>Didymosphaeriaceae</taxon>
        <taxon>Bimuria</taxon>
    </lineage>
</organism>
<keyword evidence="6" id="KW-0788">Thiol protease</keyword>
<feature type="domain" description="USP" evidence="9">
    <location>
        <begin position="633"/>
        <end position="1171"/>
    </location>
</feature>
<feature type="region of interest" description="Disordered" evidence="8">
    <location>
        <begin position="1041"/>
        <end position="1060"/>
    </location>
</feature>
<dbReference type="OrthoDB" id="2420415at2759"/>
<dbReference type="AlphaFoldDB" id="A0A6A5UYY0"/>
<sequence length="1224" mass="138145">MDGPGKTAPLLLHDLLTYDPRYEDAAKRNLLTTPPPQYDPRSPPKAAVPYRNCRHDLQLKQEQSALPQKGTGPDHNLVYRVAAFCKKCRWHFDFWVDLRDNGAQNSPCRKVNHEFPLHHFIFRGEQDHQRSESLGGHNKPRTYSFSCSAPKCPVDLRIRISPPCFTESDKVLLTNDANLRKRWERSKALIGDRADPEMAKPIDAPNYLNTYLHDSCKPQKGKTRIPFLNRKFIKTFGEDCDDILKKLGFTLAVEQEQDGTTTNGWRLPEPSEEQDPLESLEPTSRTMVQDARYELNAIIMEFPASEPPTTRRYPLDLIPARSYLELALGCDDYELRTGGRRETRSTSISEEDHPYYAGLGALADFSDSLLLFAYKRQVDVDPPNTPYYFECLKDLAKGRDSDALSTECAILASQDLVTRQEINQAYRTLAIDPSHVALLSDVIITEQYKARLSDIGPAQLEEAKNALRVIGIARDSDLIKRTASSTIETYQEALAWLNLPDSAVASDDMVTSMFTSKLIDHPTEEPTARKAVQIIADHRKSSALWQWLETGDLGKIEMDAAEAYATLNIPDRSTRLVPEMLEEQVELMISDTPTNEERLRIALKIVKKDQETSYGNGAAPNGDSSHPPGSWPVGCRNIGNTCYLNSVLQFLFTIKPLREMVIECEKHFQDLSTEALQSKRVGRTAVSRARAETGQQFVRELRGLFNQMITATGYNVQPERSLAALALIRGENAPVAAASSTKSDAEHVGLGKIGDMPVSGPMLPPGFQSNSRPPTPADSVMGDADGDADSMKAMDLTATADEPNGTADGQPEQPSRLPPPVPPRRQANADIGLKELEETAQQQDAAEILNNVFDLLSCAFKGEEVLRDGEQLDMIKRTFFSDVTTVRRVEDKDIPKVDLQDCVSVSTNDRDRSLYAALDEEFGLTEIDTGSEKYEYFEKTAPIQIINVRRLRYENRQPRKDESHITLDKVLYMDRYLKKTDSLSEAELYELRKQQWRLQKNKQDLLKRRTLLKETEFKDVSLPDVLDETACVVKNLKDLQPEIDNGSPASPSEQGDNGPVTREVVSEHLSQRADELRPEVAEIEERIAKLEQQIDFVFADCKDHPYRLHAIFMHAGSHVGGHYWIYIYDFQKNIWRKYNDETVTEETEENIFKKLQQARPPTSTGIVYVRDDVATKFTEALYRNPIDQQGDVEMTDAPDVVNMDDITSMEVLQGQEVPLQGQEQ</sequence>
<dbReference type="Gene3D" id="3.90.70.10">
    <property type="entry name" value="Cysteine proteinases"/>
    <property type="match status" value="2"/>
</dbReference>
<dbReference type="InterPro" id="IPR044635">
    <property type="entry name" value="UBP14-like"/>
</dbReference>
<evidence type="ECO:0000313" key="11">
    <source>
        <dbReference type="Proteomes" id="UP000800036"/>
    </source>
</evidence>
<dbReference type="PROSITE" id="PS00973">
    <property type="entry name" value="USP_2"/>
    <property type="match status" value="1"/>
</dbReference>
<comment type="catalytic activity">
    <reaction evidence="1">
        <text>Thiol-dependent hydrolysis of ester, thioester, amide, peptide and isopeptide bonds formed by the C-terminal Gly of ubiquitin (a 76-residue protein attached to proteins as an intracellular targeting signal).</text>
        <dbReference type="EC" id="3.4.19.12"/>
    </reaction>
</comment>
<name>A0A6A5UYY0_9PLEO</name>
<dbReference type="InterPro" id="IPR018200">
    <property type="entry name" value="USP_CS"/>
</dbReference>
<dbReference type="InterPro" id="IPR025305">
    <property type="entry name" value="UCH_repeat_domain"/>
</dbReference>
<dbReference type="InterPro" id="IPR038765">
    <property type="entry name" value="Papain-like_cys_pep_sf"/>
</dbReference>
<evidence type="ECO:0000259" key="9">
    <source>
        <dbReference type="PROSITE" id="PS50235"/>
    </source>
</evidence>
<dbReference type="InterPro" id="IPR028889">
    <property type="entry name" value="USP"/>
</dbReference>
<reference evidence="10" key="1">
    <citation type="journal article" date="2020" name="Stud. Mycol.">
        <title>101 Dothideomycetes genomes: a test case for predicting lifestyles and emergence of pathogens.</title>
        <authorList>
            <person name="Haridas S."/>
            <person name="Albert R."/>
            <person name="Binder M."/>
            <person name="Bloem J."/>
            <person name="Labutti K."/>
            <person name="Salamov A."/>
            <person name="Andreopoulos B."/>
            <person name="Baker S."/>
            <person name="Barry K."/>
            <person name="Bills G."/>
            <person name="Bluhm B."/>
            <person name="Cannon C."/>
            <person name="Castanera R."/>
            <person name="Culley D."/>
            <person name="Daum C."/>
            <person name="Ezra D."/>
            <person name="Gonzalez J."/>
            <person name="Henrissat B."/>
            <person name="Kuo A."/>
            <person name="Liang C."/>
            <person name="Lipzen A."/>
            <person name="Lutzoni F."/>
            <person name="Magnuson J."/>
            <person name="Mondo S."/>
            <person name="Nolan M."/>
            <person name="Ohm R."/>
            <person name="Pangilinan J."/>
            <person name="Park H.-J."/>
            <person name="Ramirez L."/>
            <person name="Alfaro M."/>
            <person name="Sun H."/>
            <person name="Tritt A."/>
            <person name="Yoshinaga Y."/>
            <person name="Zwiers L.-H."/>
            <person name="Turgeon B."/>
            <person name="Goodwin S."/>
            <person name="Spatafora J."/>
            <person name="Crous P."/>
            <person name="Grigoriev I."/>
        </authorList>
    </citation>
    <scope>NUCLEOTIDE SEQUENCE</scope>
    <source>
        <strain evidence="10">CBS 107.79</strain>
    </source>
</reference>
<keyword evidence="11" id="KW-1185">Reference proteome</keyword>
<dbReference type="GO" id="GO:0016579">
    <property type="term" value="P:protein deubiquitination"/>
    <property type="evidence" value="ECO:0007669"/>
    <property type="project" value="InterPro"/>
</dbReference>
<dbReference type="Pfam" id="PF00443">
    <property type="entry name" value="UCH"/>
    <property type="match status" value="1"/>
</dbReference>
<dbReference type="GO" id="GO:0070628">
    <property type="term" value="F:proteasome binding"/>
    <property type="evidence" value="ECO:0007669"/>
    <property type="project" value="TreeGrafter"/>
</dbReference>
<keyword evidence="3" id="KW-0645">Protease</keyword>
<dbReference type="PROSITE" id="PS50235">
    <property type="entry name" value="USP_3"/>
    <property type="match status" value="1"/>
</dbReference>
<evidence type="ECO:0000256" key="8">
    <source>
        <dbReference type="SAM" id="MobiDB-lite"/>
    </source>
</evidence>
<dbReference type="EMBL" id="ML976701">
    <property type="protein sequence ID" value="KAF1970373.1"/>
    <property type="molecule type" value="Genomic_DNA"/>
</dbReference>
<evidence type="ECO:0000256" key="6">
    <source>
        <dbReference type="ARBA" id="ARBA00022807"/>
    </source>
</evidence>
<dbReference type="Proteomes" id="UP000800036">
    <property type="component" value="Unassembled WGS sequence"/>
</dbReference>
<dbReference type="PANTHER" id="PTHR43982">
    <property type="entry name" value="UBIQUITIN CARBOXYL-TERMINAL HYDROLASE"/>
    <property type="match status" value="1"/>
</dbReference>
<keyword evidence="5 10" id="KW-0378">Hydrolase</keyword>
<dbReference type="Pfam" id="PF13446">
    <property type="entry name" value="RPT"/>
    <property type="match status" value="3"/>
</dbReference>
<dbReference type="InterPro" id="IPR001394">
    <property type="entry name" value="Peptidase_C19_UCH"/>
</dbReference>
<evidence type="ECO:0000256" key="7">
    <source>
        <dbReference type="SAM" id="Coils"/>
    </source>
</evidence>
<evidence type="ECO:0000256" key="4">
    <source>
        <dbReference type="ARBA" id="ARBA00022786"/>
    </source>
</evidence>
<evidence type="ECO:0000256" key="1">
    <source>
        <dbReference type="ARBA" id="ARBA00000707"/>
    </source>
</evidence>
<gene>
    <name evidence="10" type="ORF">BU23DRAFT_211509</name>
</gene>
<dbReference type="GO" id="GO:0061136">
    <property type="term" value="P:regulation of proteasomal protein catabolic process"/>
    <property type="evidence" value="ECO:0007669"/>
    <property type="project" value="TreeGrafter"/>
</dbReference>
<proteinExistence type="predicted"/>
<dbReference type="EC" id="3.4.19.12" evidence="2"/>
<feature type="region of interest" description="Disordered" evidence="8">
    <location>
        <begin position="738"/>
        <end position="827"/>
    </location>
</feature>
<dbReference type="GO" id="GO:0043161">
    <property type="term" value="P:proteasome-mediated ubiquitin-dependent protein catabolic process"/>
    <property type="evidence" value="ECO:0007669"/>
    <property type="project" value="InterPro"/>
</dbReference>
<evidence type="ECO:0000256" key="3">
    <source>
        <dbReference type="ARBA" id="ARBA00022670"/>
    </source>
</evidence>
<keyword evidence="4" id="KW-0833">Ubl conjugation pathway</keyword>